<feature type="non-terminal residue" evidence="1">
    <location>
        <position position="408"/>
    </location>
</feature>
<dbReference type="AlphaFoldDB" id="A0AAV5WCC6"/>
<gene>
    <name evidence="1" type="ORF">PFISCL1PPCAC_20941</name>
</gene>
<dbReference type="Proteomes" id="UP001432322">
    <property type="component" value="Unassembled WGS sequence"/>
</dbReference>
<keyword evidence="2" id="KW-1185">Reference proteome</keyword>
<dbReference type="EMBL" id="BTSY01000005">
    <property type="protein sequence ID" value="GMT29644.1"/>
    <property type="molecule type" value="Genomic_DNA"/>
</dbReference>
<evidence type="ECO:0000313" key="2">
    <source>
        <dbReference type="Proteomes" id="UP001432322"/>
    </source>
</evidence>
<sequence>HYEKESVPLREQNVGCRVYMPLTDLERLVVTDDNRLTIKSKPLTTIQIAVLLRKLFGEDLNAKQRNSITAKTIESYAKAASAICLVPSVVILMRMPLLLFTLISNIMTRFNEGHIKVFRISYESITEALQFAEKEITKHSAYHLKGIRDFHNTRFLQLARISYAKAPNRTESILHSLSQGEINVNDASEKLSNAERPLHECCRKKKNEAMISDEQIANELFPEDLNSHQKFKRIVRKLRSDSFDFSSRHLSAVKKTITKIAESETSEIVEEITELDRVPDVSFVNGYDTETLKELQEVAARDGDGVSLLYFLNVDQDIPDEMIRFSTYQDKDEFDNEHAHVVTAIHIGSGETAKKERVWEELKRRQVPIRKGMPHSTASFETLATGSKNVLLKSVEKSTVFEDPSKFT</sequence>
<proteinExistence type="predicted"/>
<evidence type="ECO:0000313" key="1">
    <source>
        <dbReference type="EMBL" id="GMT29644.1"/>
    </source>
</evidence>
<accession>A0AAV5WCC6</accession>
<comment type="caution">
    <text evidence="1">The sequence shown here is derived from an EMBL/GenBank/DDBJ whole genome shotgun (WGS) entry which is preliminary data.</text>
</comment>
<reference evidence="1" key="1">
    <citation type="submission" date="2023-10" db="EMBL/GenBank/DDBJ databases">
        <title>Genome assembly of Pristionchus species.</title>
        <authorList>
            <person name="Yoshida K."/>
            <person name="Sommer R.J."/>
        </authorList>
    </citation>
    <scope>NUCLEOTIDE SEQUENCE</scope>
    <source>
        <strain evidence="1">RS5133</strain>
    </source>
</reference>
<feature type="non-terminal residue" evidence="1">
    <location>
        <position position="1"/>
    </location>
</feature>
<name>A0AAV5WCC6_9BILA</name>
<organism evidence="1 2">
    <name type="scientific">Pristionchus fissidentatus</name>
    <dbReference type="NCBI Taxonomy" id="1538716"/>
    <lineage>
        <taxon>Eukaryota</taxon>
        <taxon>Metazoa</taxon>
        <taxon>Ecdysozoa</taxon>
        <taxon>Nematoda</taxon>
        <taxon>Chromadorea</taxon>
        <taxon>Rhabditida</taxon>
        <taxon>Rhabditina</taxon>
        <taxon>Diplogasteromorpha</taxon>
        <taxon>Diplogasteroidea</taxon>
        <taxon>Neodiplogasteridae</taxon>
        <taxon>Pristionchus</taxon>
    </lineage>
</organism>
<protein>
    <submittedName>
        <fullName evidence="1">Uncharacterized protein</fullName>
    </submittedName>
</protein>